<proteinExistence type="predicted"/>
<evidence type="ECO:0000313" key="2">
    <source>
        <dbReference type="EMBL" id="CAG6792245.1"/>
    </source>
</evidence>
<name>A0A8D9BV97_9HEMI</name>
<accession>A0A8D9BV97</accession>
<reference evidence="2" key="1">
    <citation type="submission" date="2021-05" db="EMBL/GenBank/DDBJ databases">
        <authorList>
            <person name="Alioto T."/>
            <person name="Alioto T."/>
            <person name="Gomez Garrido J."/>
        </authorList>
    </citation>
    <scope>NUCLEOTIDE SEQUENCE</scope>
</reference>
<protein>
    <submittedName>
        <fullName evidence="2">Uncharacterized protein</fullName>
    </submittedName>
</protein>
<evidence type="ECO:0000256" key="1">
    <source>
        <dbReference type="SAM" id="MobiDB-lite"/>
    </source>
</evidence>
<dbReference type="EMBL" id="HBUF01680505">
    <property type="protein sequence ID" value="CAG6792245.1"/>
    <property type="molecule type" value="Transcribed_RNA"/>
</dbReference>
<dbReference type="EMBL" id="HBUF01471140">
    <property type="protein sequence ID" value="CAG6744606.1"/>
    <property type="molecule type" value="Transcribed_RNA"/>
</dbReference>
<dbReference type="AlphaFoldDB" id="A0A8D9BV97"/>
<sequence length="101" mass="12280">MHDNQFKLGRRSDTHKKRYRRSKQRHRRYHPPHKSSSRRKFVRILVCQKSADRIRDDFERRKSTHIEHVAHALDASCVRRRTPTFLCSSDKRAVCCLLRRN</sequence>
<feature type="compositionally biased region" description="Basic residues" evidence="1">
    <location>
        <begin position="13"/>
        <end position="38"/>
    </location>
</feature>
<feature type="region of interest" description="Disordered" evidence="1">
    <location>
        <begin position="1"/>
        <end position="38"/>
    </location>
</feature>
<organism evidence="2">
    <name type="scientific">Cacopsylla melanoneura</name>
    <dbReference type="NCBI Taxonomy" id="428564"/>
    <lineage>
        <taxon>Eukaryota</taxon>
        <taxon>Metazoa</taxon>
        <taxon>Ecdysozoa</taxon>
        <taxon>Arthropoda</taxon>
        <taxon>Hexapoda</taxon>
        <taxon>Insecta</taxon>
        <taxon>Pterygota</taxon>
        <taxon>Neoptera</taxon>
        <taxon>Paraneoptera</taxon>
        <taxon>Hemiptera</taxon>
        <taxon>Sternorrhyncha</taxon>
        <taxon>Psylloidea</taxon>
        <taxon>Psyllidae</taxon>
        <taxon>Psyllinae</taxon>
        <taxon>Cacopsylla</taxon>
    </lineage>
</organism>